<dbReference type="InterPro" id="IPR002213">
    <property type="entry name" value="UDP_glucos_trans"/>
</dbReference>
<feature type="domain" description="Erythromycin biosynthesis protein CIII-like N-terminal" evidence="5">
    <location>
        <begin position="22"/>
        <end position="243"/>
    </location>
</feature>
<dbReference type="EMBL" id="JAGGMS010000001">
    <property type="protein sequence ID" value="MBP2180438.1"/>
    <property type="molecule type" value="Genomic_DNA"/>
</dbReference>
<protein>
    <submittedName>
        <fullName evidence="6">UDP:flavonoid glycosyltransferase YjiC (YdhE family)</fullName>
    </submittedName>
</protein>
<dbReference type="Pfam" id="PF06722">
    <property type="entry name" value="EryCIII-like_C"/>
    <property type="match status" value="1"/>
</dbReference>
<evidence type="ECO:0000259" key="4">
    <source>
        <dbReference type="Pfam" id="PF06722"/>
    </source>
</evidence>
<dbReference type="PANTHER" id="PTHR48050">
    <property type="entry name" value="STEROL 3-BETA-GLUCOSYLTRANSFERASE"/>
    <property type="match status" value="1"/>
</dbReference>
<comment type="caution">
    <text evidence="6">The sequence shown here is derived from an EMBL/GenBank/DDBJ whole genome shotgun (WGS) entry which is preliminary data.</text>
</comment>
<dbReference type="InterPro" id="IPR010610">
    <property type="entry name" value="EryCIII-like_C"/>
</dbReference>
<dbReference type="CDD" id="cd03784">
    <property type="entry name" value="GT1_Gtf-like"/>
    <property type="match status" value="1"/>
</dbReference>
<keyword evidence="7" id="KW-1185">Reference proteome</keyword>
<evidence type="ECO:0000313" key="7">
    <source>
        <dbReference type="Proteomes" id="UP000741013"/>
    </source>
</evidence>
<evidence type="ECO:0000313" key="6">
    <source>
        <dbReference type="EMBL" id="MBP2180438.1"/>
    </source>
</evidence>
<feature type="domain" description="Erythromycin biosynthesis protein CIII-like C-terminal" evidence="4">
    <location>
        <begin position="260"/>
        <end position="400"/>
    </location>
</feature>
<reference evidence="6 7" key="1">
    <citation type="submission" date="2021-03" db="EMBL/GenBank/DDBJ databases">
        <title>Sequencing the genomes of 1000 actinobacteria strains.</title>
        <authorList>
            <person name="Klenk H.-P."/>
        </authorList>
    </citation>
    <scope>NUCLEOTIDE SEQUENCE [LARGE SCALE GENOMIC DNA]</scope>
    <source>
        <strain evidence="6 7">DSM 45510</strain>
    </source>
</reference>
<dbReference type="Proteomes" id="UP000741013">
    <property type="component" value="Unassembled WGS sequence"/>
</dbReference>
<accession>A0ABS4PLY1</accession>
<evidence type="ECO:0000256" key="2">
    <source>
        <dbReference type="ARBA" id="ARBA00022676"/>
    </source>
</evidence>
<keyword evidence="3" id="KW-0808">Transferase</keyword>
<keyword evidence="2" id="KW-0328">Glycosyltransferase</keyword>
<dbReference type="Gene3D" id="3.40.50.2000">
    <property type="entry name" value="Glycogen Phosphorylase B"/>
    <property type="match status" value="2"/>
</dbReference>
<sequence>MRLLFVPLPFPTHYFPTAGLAWAARLAGHDVRVATGADVAPVVDASGVPVVEVNTRPELIADSSRNRKWLELEQRSPGEGLLGALVSGPIDNYARVAAAMADDLIALGRRWKPDLVVSDPLAYAGFLTADVLGVPAVRHLWGVDSTRHFRLPGSGFDASVPSEEMPWSAIPWPDRLTGLFAEHGATPRDDLAVATVDPCPESLQYPGASGRLPVRYTPYNGAGVIPDWVLDEPARPRVALTWGLASTATLGDEFFGLPRIIEAIAPLDIEVVVAISPADRPRLGPLPPNVRAASVPLHALLPTCSAIVHHGGSGTLFTAACYGVPQLTLALMHEHKTAASRFARQGSGILLGENETAPETIRTRLDELLTGDPTRKAAADLATEIATQPSPPEVAEALTHLP</sequence>
<dbReference type="PANTHER" id="PTHR48050:SF13">
    <property type="entry name" value="STEROL 3-BETA-GLUCOSYLTRANSFERASE UGT80A2"/>
    <property type="match status" value="1"/>
</dbReference>
<dbReference type="InterPro" id="IPR048284">
    <property type="entry name" value="EryCIII-like_N"/>
</dbReference>
<proteinExistence type="inferred from homology"/>
<comment type="similarity">
    <text evidence="1">Belongs to the glycosyltransferase 28 family.</text>
</comment>
<dbReference type="Pfam" id="PF21036">
    <property type="entry name" value="EryCIII-like_N"/>
    <property type="match status" value="1"/>
</dbReference>
<dbReference type="InterPro" id="IPR050426">
    <property type="entry name" value="Glycosyltransferase_28"/>
</dbReference>
<dbReference type="SUPFAM" id="SSF53756">
    <property type="entry name" value="UDP-Glycosyltransferase/glycogen phosphorylase"/>
    <property type="match status" value="1"/>
</dbReference>
<dbReference type="RefSeq" id="WP_209664009.1">
    <property type="nucleotide sequence ID" value="NZ_JAGGMS010000001.1"/>
</dbReference>
<evidence type="ECO:0000256" key="3">
    <source>
        <dbReference type="ARBA" id="ARBA00022679"/>
    </source>
</evidence>
<evidence type="ECO:0000256" key="1">
    <source>
        <dbReference type="ARBA" id="ARBA00006962"/>
    </source>
</evidence>
<name>A0ABS4PLY1_9PSEU</name>
<gene>
    <name evidence="6" type="ORF">JOM49_001964</name>
</gene>
<organism evidence="6 7">
    <name type="scientific">Amycolatopsis magusensis</name>
    <dbReference type="NCBI Taxonomy" id="882444"/>
    <lineage>
        <taxon>Bacteria</taxon>
        <taxon>Bacillati</taxon>
        <taxon>Actinomycetota</taxon>
        <taxon>Actinomycetes</taxon>
        <taxon>Pseudonocardiales</taxon>
        <taxon>Pseudonocardiaceae</taxon>
        <taxon>Amycolatopsis</taxon>
    </lineage>
</organism>
<evidence type="ECO:0000259" key="5">
    <source>
        <dbReference type="Pfam" id="PF21036"/>
    </source>
</evidence>